<dbReference type="PANTHER" id="PTHR30466:SF1">
    <property type="entry name" value="FMN REDUCTASE (NADH) RUTF"/>
    <property type="match status" value="1"/>
</dbReference>
<dbReference type="SUPFAM" id="SSF50475">
    <property type="entry name" value="FMN-binding split barrel"/>
    <property type="match status" value="1"/>
</dbReference>
<evidence type="ECO:0000259" key="2">
    <source>
        <dbReference type="SMART" id="SM00903"/>
    </source>
</evidence>
<sequence length="184" mass="19480">MTVPVIDLLAAGTLHLSDTSQPAVSGADFREAMSHMASTVSVVTAAHEGETLGRTATAVFSLALEPPSILASINITSRLADLIVKSRGFSLTMLASDQQIIGDAFAGKFDDRSVGLDRFSFGVWGNWPSGNPLLYGAAVALDCELVGSIETQTHVLFAGGVIETEVAPAKQPLIWHRRGYAQLR</sequence>
<comment type="caution">
    <text evidence="3">The sequence shown here is derived from an EMBL/GenBank/DDBJ whole genome shotgun (WGS) entry which is preliminary data.</text>
</comment>
<dbReference type="Pfam" id="PF01613">
    <property type="entry name" value="Flavin_Reduct"/>
    <property type="match status" value="1"/>
</dbReference>
<dbReference type="RefSeq" id="WP_284340390.1">
    <property type="nucleotide sequence ID" value="NZ_BSNS01000011.1"/>
</dbReference>
<dbReference type="SMART" id="SM00903">
    <property type="entry name" value="Flavin_Reduct"/>
    <property type="match status" value="1"/>
</dbReference>
<dbReference type="InterPro" id="IPR012349">
    <property type="entry name" value="Split_barrel_FMN-bd"/>
</dbReference>
<dbReference type="InterPro" id="IPR002563">
    <property type="entry name" value="Flavin_Rdtase-like_dom"/>
</dbReference>
<reference evidence="4" key="1">
    <citation type="journal article" date="2019" name="Int. J. Syst. Evol. Microbiol.">
        <title>The Global Catalogue of Microorganisms (GCM) 10K type strain sequencing project: providing services to taxonomists for standard genome sequencing and annotation.</title>
        <authorList>
            <consortium name="The Broad Institute Genomics Platform"/>
            <consortium name="The Broad Institute Genome Sequencing Center for Infectious Disease"/>
            <person name="Wu L."/>
            <person name="Ma J."/>
        </authorList>
    </citation>
    <scope>NUCLEOTIDE SEQUENCE [LARGE SCALE GENOMIC DNA]</scope>
    <source>
        <strain evidence="4">NBRC 112416</strain>
    </source>
</reference>
<accession>A0ABQ5W4F8</accession>
<keyword evidence="1" id="KW-0560">Oxidoreductase</keyword>
<name>A0ABQ5W4F8_9HYPH</name>
<evidence type="ECO:0000313" key="3">
    <source>
        <dbReference type="EMBL" id="GLQ54947.1"/>
    </source>
</evidence>
<dbReference type="InterPro" id="IPR050268">
    <property type="entry name" value="NADH-dep_flavin_reductase"/>
</dbReference>
<organism evidence="3 4">
    <name type="scientific">Devosia nitrariae</name>
    <dbReference type="NCBI Taxonomy" id="2071872"/>
    <lineage>
        <taxon>Bacteria</taxon>
        <taxon>Pseudomonadati</taxon>
        <taxon>Pseudomonadota</taxon>
        <taxon>Alphaproteobacteria</taxon>
        <taxon>Hyphomicrobiales</taxon>
        <taxon>Devosiaceae</taxon>
        <taxon>Devosia</taxon>
    </lineage>
</organism>
<evidence type="ECO:0000256" key="1">
    <source>
        <dbReference type="ARBA" id="ARBA00023002"/>
    </source>
</evidence>
<evidence type="ECO:0000313" key="4">
    <source>
        <dbReference type="Proteomes" id="UP001156691"/>
    </source>
</evidence>
<feature type="domain" description="Flavin reductase like" evidence="2">
    <location>
        <begin position="33"/>
        <end position="182"/>
    </location>
</feature>
<dbReference type="EMBL" id="BSNS01000011">
    <property type="protein sequence ID" value="GLQ54947.1"/>
    <property type="molecule type" value="Genomic_DNA"/>
</dbReference>
<proteinExistence type="predicted"/>
<dbReference type="Proteomes" id="UP001156691">
    <property type="component" value="Unassembled WGS sequence"/>
</dbReference>
<gene>
    <name evidence="3" type="ORF">GCM10010862_22060</name>
</gene>
<protein>
    <submittedName>
        <fullName evidence="3">Flavin reductase</fullName>
    </submittedName>
</protein>
<keyword evidence="4" id="KW-1185">Reference proteome</keyword>
<dbReference type="PANTHER" id="PTHR30466">
    <property type="entry name" value="FLAVIN REDUCTASE"/>
    <property type="match status" value="1"/>
</dbReference>
<dbReference type="Gene3D" id="2.30.110.10">
    <property type="entry name" value="Electron Transport, Fmn-binding Protein, Chain A"/>
    <property type="match status" value="1"/>
</dbReference>